<dbReference type="Gene3D" id="4.10.240.10">
    <property type="entry name" value="Zn(2)-C6 fungal-type DNA-binding domain"/>
    <property type="match status" value="1"/>
</dbReference>
<feature type="region of interest" description="Disordered" evidence="2">
    <location>
        <begin position="88"/>
        <end position="122"/>
    </location>
</feature>
<organism evidence="4 5">
    <name type="scientific">Neonectria ditissima</name>
    <dbReference type="NCBI Taxonomy" id="78410"/>
    <lineage>
        <taxon>Eukaryota</taxon>
        <taxon>Fungi</taxon>
        <taxon>Dikarya</taxon>
        <taxon>Ascomycota</taxon>
        <taxon>Pezizomycotina</taxon>
        <taxon>Sordariomycetes</taxon>
        <taxon>Hypocreomycetidae</taxon>
        <taxon>Hypocreales</taxon>
        <taxon>Nectriaceae</taxon>
        <taxon>Neonectria</taxon>
    </lineage>
</organism>
<proteinExistence type="predicted"/>
<dbReference type="STRING" id="78410.A0A0P7BNW8"/>
<accession>A0A0P7BNW8</accession>
<dbReference type="Proteomes" id="UP000050424">
    <property type="component" value="Unassembled WGS sequence"/>
</dbReference>
<protein>
    <recommendedName>
        <fullName evidence="3">Zn(2)-C6 fungal-type domain-containing protein</fullName>
    </recommendedName>
</protein>
<dbReference type="AlphaFoldDB" id="A0A0P7BNW8"/>
<feature type="domain" description="Zn(2)-C6 fungal-type" evidence="3">
    <location>
        <begin position="31"/>
        <end position="61"/>
    </location>
</feature>
<dbReference type="PANTHER" id="PTHR47785:SF5">
    <property type="entry name" value="ZN(II)2CYS6 TRANSCRIPTION FACTOR (EUROFUNG)"/>
    <property type="match status" value="1"/>
</dbReference>
<dbReference type="OrthoDB" id="4356994at2759"/>
<evidence type="ECO:0000256" key="1">
    <source>
        <dbReference type="ARBA" id="ARBA00023242"/>
    </source>
</evidence>
<dbReference type="SUPFAM" id="SSF57701">
    <property type="entry name" value="Zn2/Cys6 DNA-binding domain"/>
    <property type="match status" value="1"/>
</dbReference>
<keyword evidence="1" id="KW-0539">Nucleus</keyword>
<dbReference type="InterPro" id="IPR036864">
    <property type="entry name" value="Zn2-C6_fun-type_DNA-bd_sf"/>
</dbReference>
<comment type="caution">
    <text evidence="4">The sequence shown here is derived from an EMBL/GenBank/DDBJ whole genome shotgun (WGS) entry which is preliminary data.</text>
</comment>
<dbReference type="EMBL" id="LKCW01000053">
    <property type="protein sequence ID" value="KPM42150.1"/>
    <property type="molecule type" value="Genomic_DNA"/>
</dbReference>
<dbReference type="GO" id="GO:0000981">
    <property type="term" value="F:DNA-binding transcription factor activity, RNA polymerase II-specific"/>
    <property type="evidence" value="ECO:0007669"/>
    <property type="project" value="InterPro"/>
</dbReference>
<dbReference type="PROSITE" id="PS00463">
    <property type="entry name" value="ZN2_CY6_FUNGAL_1"/>
    <property type="match status" value="1"/>
</dbReference>
<dbReference type="Pfam" id="PF00172">
    <property type="entry name" value="Zn_clus"/>
    <property type="match status" value="1"/>
</dbReference>
<evidence type="ECO:0000313" key="4">
    <source>
        <dbReference type="EMBL" id="KPM42150.1"/>
    </source>
</evidence>
<dbReference type="SMART" id="SM00066">
    <property type="entry name" value="GAL4"/>
    <property type="match status" value="1"/>
</dbReference>
<keyword evidence="5" id="KW-1185">Reference proteome</keyword>
<dbReference type="CDD" id="cd12148">
    <property type="entry name" value="fungal_TF_MHR"/>
    <property type="match status" value="1"/>
</dbReference>
<dbReference type="InterPro" id="IPR053181">
    <property type="entry name" value="EcdB-like_regulator"/>
</dbReference>
<gene>
    <name evidence="4" type="ORF">AK830_g4438</name>
</gene>
<evidence type="ECO:0000259" key="3">
    <source>
        <dbReference type="PROSITE" id="PS50048"/>
    </source>
</evidence>
<name>A0A0P7BNW8_9HYPO</name>
<dbReference type="CDD" id="cd00067">
    <property type="entry name" value="GAL4"/>
    <property type="match status" value="1"/>
</dbReference>
<evidence type="ECO:0000313" key="5">
    <source>
        <dbReference type="Proteomes" id="UP000050424"/>
    </source>
</evidence>
<dbReference type="PROSITE" id="PS50048">
    <property type="entry name" value="ZN2_CY6_FUNGAL_2"/>
    <property type="match status" value="1"/>
</dbReference>
<sequence>MDSHNPKIPIQPLQRTSFLQADFQRKRATTACQLCRTRKTKCDNQRPSCSKCRELGGSCVYHDQANPASQILDRLDYLIQLVESDAPTRSLDPITNNPQDHVPKPASSTHGLGPQHQDISWDTDDTNAVREDLTRVNEPSVLSQIRIGLCEDILEWPIFEGRYDRKRIEALIFDPALAWNYTDEPHMSVDGADDAGQSEDKDPRQCLDAGRGVSEEDVMQLVEGFLLNVHIKNPIVDPAYLRNTATSVSNNGFGWKAQSCLVLIACALGAISSPFTHQMVSDGLEQGSNSGLLRTPGYSTAELYYTAARKRMGLLTNTLLATECYFLAGVYEMYSLRPLQASISFNRACIAFQTATWMKPECHLAEHRAAEARTSRLYWSCLKSEHEMSMEFRFPSSGLMRLNYTSSFPPPPATTSEVPSHQSTGDEAAESTIHMQESLDRGWYYYLADIAARRLLQRVIDSFYTESEVVSLPHLIQTAGELQRQLDQWICTLPRLISFDVDVAPEDELAYHLQARAFEVKERIYRPFLFSMIHLSLEQSERVTLQPFVQAHASTCIRLIQHWNIQHRHHGAWLMARQSFASALLLVAAQKAGLNEQMGEQCVSSVNISALTLGYWEAEAPDLKASRLILEDMIDQLKAN</sequence>
<dbReference type="PANTHER" id="PTHR47785">
    <property type="entry name" value="ZN(II)2CYS6 TRANSCRIPTION FACTOR (EUROFUNG)-RELATED-RELATED"/>
    <property type="match status" value="1"/>
</dbReference>
<dbReference type="InterPro" id="IPR001138">
    <property type="entry name" value="Zn2Cys6_DnaBD"/>
</dbReference>
<dbReference type="GO" id="GO:0008270">
    <property type="term" value="F:zinc ion binding"/>
    <property type="evidence" value="ECO:0007669"/>
    <property type="project" value="InterPro"/>
</dbReference>
<evidence type="ECO:0000256" key="2">
    <source>
        <dbReference type="SAM" id="MobiDB-lite"/>
    </source>
</evidence>
<reference evidence="4 5" key="1">
    <citation type="submission" date="2015-09" db="EMBL/GenBank/DDBJ databases">
        <title>Draft genome of a European isolate of the apple canker pathogen Neonectria ditissima.</title>
        <authorList>
            <person name="Gomez-Cortecero A."/>
            <person name="Harrison R.J."/>
            <person name="Armitage A.D."/>
        </authorList>
    </citation>
    <scope>NUCLEOTIDE SEQUENCE [LARGE SCALE GENOMIC DNA]</scope>
    <source>
        <strain evidence="4 5">R09/05</strain>
    </source>
</reference>